<sequence>MKEKVVPNNSQVKLKKTKVEDHHRISSISNKIKSVTACNDSLKSRTLNVNAVFATCGKCLIDSGHFACVTKMLNDMNARTKKPNAVPISTRKPKSHANKSVATPTKKKVASKTTTQKPKSCYRMLYEKTSKTWKWWIEQQPIRLSHLNFDYIKLFSKKDVVIDTSAPSQQELDLLLGPLYDEFFNAGISCVNKSSSPTDNSKQRDTPPTTNIQSSTEPSNPTNANAEENNNNQAEHEFINPLCTPVQEVAESSSHNIGNSNVHTFNQPQVLEYRWTKDHPLEQVHGNPSKPVQTR</sequence>
<name>A0A6L2N802_TANCI</name>
<dbReference type="AlphaFoldDB" id="A0A6L2N802"/>
<reference evidence="2" key="1">
    <citation type="journal article" date="2019" name="Sci. Rep.">
        <title>Draft genome of Tanacetum cinerariifolium, the natural source of mosquito coil.</title>
        <authorList>
            <person name="Yamashiro T."/>
            <person name="Shiraishi A."/>
            <person name="Satake H."/>
            <person name="Nakayama K."/>
        </authorList>
    </citation>
    <scope>NUCLEOTIDE SEQUENCE</scope>
</reference>
<comment type="caution">
    <text evidence="2">The sequence shown here is derived from an EMBL/GenBank/DDBJ whole genome shotgun (WGS) entry which is preliminary data.</text>
</comment>
<gene>
    <name evidence="2" type="ORF">Tci_054238</name>
</gene>
<dbReference type="EMBL" id="BKCJ010008446">
    <property type="protein sequence ID" value="GEU82260.1"/>
    <property type="molecule type" value="Genomic_DNA"/>
</dbReference>
<evidence type="ECO:0000313" key="2">
    <source>
        <dbReference type="EMBL" id="GEU82260.1"/>
    </source>
</evidence>
<proteinExistence type="predicted"/>
<evidence type="ECO:0008006" key="3">
    <source>
        <dbReference type="Google" id="ProtNLM"/>
    </source>
</evidence>
<feature type="compositionally biased region" description="Polar residues" evidence="1">
    <location>
        <begin position="193"/>
        <end position="222"/>
    </location>
</feature>
<evidence type="ECO:0000256" key="1">
    <source>
        <dbReference type="SAM" id="MobiDB-lite"/>
    </source>
</evidence>
<accession>A0A6L2N802</accession>
<feature type="region of interest" description="Disordered" evidence="1">
    <location>
        <begin position="83"/>
        <end position="113"/>
    </location>
</feature>
<organism evidence="2">
    <name type="scientific">Tanacetum cinerariifolium</name>
    <name type="common">Dalmatian daisy</name>
    <name type="synonym">Chrysanthemum cinerariifolium</name>
    <dbReference type="NCBI Taxonomy" id="118510"/>
    <lineage>
        <taxon>Eukaryota</taxon>
        <taxon>Viridiplantae</taxon>
        <taxon>Streptophyta</taxon>
        <taxon>Embryophyta</taxon>
        <taxon>Tracheophyta</taxon>
        <taxon>Spermatophyta</taxon>
        <taxon>Magnoliopsida</taxon>
        <taxon>eudicotyledons</taxon>
        <taxon>Gunneridae</taxon>
        <taxon>Pentapetalae</taxon>
        <taxon>asterids</taxon>
        <taxon>campanulids</taxon>
        <taxon>Asterales</taxon>
        <taxon>Asteraceae</taxon>
        <taxon>Asteroideae</taxon>
        <taxon>Anthemideae</taxon>
        <taxon>Anthemidinae</taxon>
        <taxon>Tanacetum</taxon>
    </lineage>
</organism>
<feature type="region of interest" description="Disordered" evidence="1">
    <location>
        <begin position="193"/>
        <end position="228"/>
    </location>
</feature>
<protein>
    <recommendedName>
        <fullName evidence="3">Integrase, catalytic region, zinc finger, CCHC-type, peptidase aspartic, catalytic</fullName>
    </recommendedName>
</protein>